<dbReference type="Proteomes" id="UP001589628">
    <property type="component" value="Unassembled WGS sequence"/>
</dbReference>
<dbReference type="Gene3D" id="1.10.3210.50">
    <property type="match status" value="1"/>
</dbReference>
<keyword evidence="3" id="KW-1185">Reference proteome</keyword>
<dbReference type="PROSITE" id="PS51831">
    <property type="entry name" value="HD"/>
    <property type="match status" value="1"/>
</dbReference>
<sequence>MPSLDRLSLEQLEQHCERWMSSRIGSDPAHDLAHIRRVVRSAKQLARAEGAELSIVVVAAWLHDAVCLSKDHPERRQASRLSAAWAQEQLQQLADFEADWLAGVAHAIEAHSFSAGIPPRSLEAKIVQDADRLDALGAIGIARCMLVSGALQRSLYAEQDPFCQQRPPDDQRYGLDHFYTKLLRLPEQMQTRAAKHEAERRVTFMQTYLRELAGELL</sequence>
<dbReference type="EMBL" id="JBHLZN010000004">
    <property type="protein sequence ID" value="MFB9887347.1"/>
    <property type="molecule type" value="Genomic_DNA"/>
</dbReference>
<evidence type="ECO:0000313" key="2">
    <source>
        <dbReference type="EMBL" id="MFB9887347.1"/>
    </source>
</evidence>
<dbReference type="InterPro" id="IPR006674">
    <property type="entry name" value="HD_domain"/>
</dbReference>
<proteinExistence type="predicted"/>
<dbReference type="SUPFAM" id="SSF109604">
    <property type="entry name" value="HD-domain/PDEase-like"/>
    <property type="match status" value="1"/>
</dbReference>
<dbReference type="PANTHER" id="PTHR33594:SF1">
    <property type="entry name" value="HD_PDEASE DOMAIN-CONTAINING PROTEIN"/>
    <property type="match status" value="1"/>
</dbReference>
<reference evidence="2 3" key="1">
    <citation type="submission" date="2024-09" db="EMBL/GenBank/DDBJ databases">
        <authorList>
            <person name="Sun Q."/>
            <person name="Mori K."/>
        </authorList>
    </citation>
    <scope>NUCLEOTIDE SEQUENCE [LARGE SCALE GENOMIC DNA]</scope>
    <source>
        <strain evidence="2 3">ATCC 51285</strain>
    </source>
</reference>
<dbReference type="RefSeq" id="WP_211249566.1">
    <property type="nucleotide sequence ID" value="NZ_JBHLZN010000004.1"/>
</dbReference>
<comment type="caution">
    <text evidence="2">The sequence shown here is derived from an EMBL/GenBank/DDBJ whole genome shotgun (WGS) entry which is preliminary data.</text>
</comment>
<dbReference type="SMART" id="SM00471">
    <property type="entry name" value="HDc"/>
    <property type="match status" value="1"/>
</dbReference>
<feature type="domain" description="HD" evidence="1">
    <location>
        <begin position="31"/>
        <end position="136"/>
    </location>
</feature>
<dbReference type="PANTHER" id="PTHR33594">
    <property type="entry name" value="SUPERFAMILY HYDROLASE, PUTATIVE (AFU_ORTHOLOGUE AFUA_1G03035)-RELATED"/>
    <property type="match status" value="1"/>
</dbReference>
<dbReference type="Pfam" id="PF01966">
    <property type="entry name" value="HD"/>
    <property type="match status" value="1"/>
</dbReference>
<gene>
    <name evidence="2" type="ORF">ACFFLH_13080</name>
</gene>
<name>A0ABV5ZDI9_9GAMM</name>
<organism evidence="2 3">
    <name type="scientific">Balneatrix alpica</name>
    <dbReference type="NCBI Taxonomy" id="75684"/>
    <lineage>
        <taxon>Bacteria</taxon>
        <taxon>Pseudomonadati</taxon>
        <taxon>Pseudomonadota</taxon>
        <taxon>Gammaproteobacteria</taxon>
        <taxon>Oceanospirillales</taxon>
        <taxon>Balneatrichaceae</taxon>
        <taxon>Balneatrix</taxon>
    </lineage>
</organism>
<evidence type="ECO:0000313" key="3">
    <source>
        <dbReference type="Proteomes" id="UP001589628"/>
    </source>
</evidence>
<dbReference type="InterPro" id="IPR003607">
    <property type="entry name" value="HD/PDEase_dom"/>
</dbReference>
<protein>
    <submittedName>
        <fullName evidence="2">HD domain-containing protein</fullName>
    </submittedName>
</protein>
<dbReference type="CDD" id="cd00077">
    <property type="entry name" value="HDc"/>
    <property type="match status" value="1"/>
</dbReference>
<accession>A0ABV5ZDI9</accession>
<evidence type="ECO:0000259" key="1">
    <source>
        <dbReference type="PROSITE" id="PS51831"/>
    </source>
</evidence>